<dbReference type="InterPro" id="IPR001638">
    <property type="entry name" value="Solute-binding_3/MltF_N"/>
</dbReference>
<keyword evidence="4" id="KW-1185">Reference proteome</keyword>
<gene>
    <name evidence="3" type="ORF">EXZ61_02720</name>
</gene>
<sequence>MATKTRSLKSLLAIAMVTAMLGAIALAAWQWRYWIHPIRIGIEGGYPPFSKKEADGTISGLEIDWAHMFCAKMRARCELVPTEFDQLIPDLQAGKLDAVMASLSITEKRLKLVDFSQSYYNVPSAWLAKKGQFQSVLPGEWLSGKKVAVLKGSPRDQWLGDNYKDLQRVLVSSEADAYKALQTGATDLAFTSMLVAKTKFLGTPEGANFAVVGKPTWLNNANSGGGVGVAVRKGDARLKKAFDKAISASIGSGEHKEAAVRYVDFELNERM</sequence>
<evidence type="ECO:0000313" key="3">
    <source>
        <dbReference type="EMBL" id="QDL53170.1"/>
    </source>
</evidence>
<dbReference type="RefSeq" id="WP_142808783.1">
    <property type="nucleotide sequence ID" value="NZ_CP036282.1"/>
</dbReference>
<protein>
    <submittedName>
        <fullName evidence="3">Transporter substrate-binding domain-containing protein</fullName>
    </submittedName>
</protein>
<organism evidence="3 4">
    <name type="scientific">Rhodoferax aquaticus</name>
    <dbReference type="NCBI Taxonomy" id="2527691"/>
    <lineage>
        <taxon>Bacteria</taxon>
        <taxon>Pseudomonadati</taxon>
        <taxon>Pseudomonadota</taxon>
        <taxon>Betaproteobacteria</taxon>
        <taxon>Burkholderiales</taxon>
        <taxon>Comamonadaceae</taxon>
        <taxon>Rhodoferax</taxon>
    </lineage>
</organism>
<reference evidence="4" key="1">
    <citation type="submission" date="2019-02" db="EMBL/GenBank/DDBJ databases">
        <title>Complete genome sequence of Rhodoferax sp. Gr-4.</title>
        <authorList>
            <person name="Jin L."/>
        </authorList>
    </citation>
    <scope>NUCLEOTIDE SEQUENCE [LARGE SCALE GENOMIC DNA]</scope>
    <source>
        <strain evidence="4">Gr-4</strain>
    </source>
</reference>
<proteinExistence type="predicted"/>
<reference evidence="4" key="2">
    <citation type="journal article" date="2020" name="Int. J. Syst. Evol. Microbiol.">
        <title>Genomic insights into a novel species Rhodoferax aquaticus sp. nov., isolated from freshwater.</title>
        <authorList>
            <person name="Li T."/>
            <person name="Zhuo Y."/>
            <person name="Jin C.Z."/>
            <person name="Wu X."/>
            <person name="Ko S.R."/>
            <person name="Jin F.J."/>
            <person name="Ahn C.Y."/>
            <person name="Oh H.M."/>
            <person name="Lee H.G."/>
            <person name="Jin L."/>
        </authorList>
    </citation>
    <scope>NUCLEOTIDE SEQUENCE [LARGE SCALE GENOMIC DNA]</scope>
    <source>
        <strain evidence="4">Gr-4</strain>
    </source>
</reference>
<dbReference type="SUPFAM" id="SSF53850">
    <property type="entry name" value="Periplasmic binding protein-like II"/>
    <property type="match status" value="1"/>
</dbReference>
<dbReference type="Proteomes" id="UP000317365">
    <property type="component" value="Chromosome"/>
</dbReference>
<keyword evidence="1" id="KW-0732">Signal</keyword>
<dbReference type="AlphaFoldDB" id="A0A515EKJ1"/>
<dbReference type="Pfam" id="PF00497">
    <property type="entry name" value="SBP_bac_3"/>
    <property type="match status" value="1"/>
</dbReference>
<dbReference type="PANTHER" id="PTHR35936">
    <property type="entry name" value="MEMBRANE-BOUND LYTIC MUREIN TRANSGLYCOSYLASE F"/>
    <property type="match status" value="1"/>
</dbReference>
<name>A0A515EKJ1_9BURK</name>
<evidence type="ECO:0000313" key="4">
    <source>
        <dbReference type="Proteomes" id="UP000317365"/>
    </source>
</evidence>
<feature type="domain" description="Solute-binding protein family 3/N-terminal" evidence="2">
    <location>
        <begin position="37"/>
        <end position="266"/>
    </location>
</feature>
<evidence type="ECO:0000256" key="1">
    <source>
        <dbReference type="ARBA" id="ARBA00022729"/>
    </source>
</evidence>
<accession>A0A515EKJ1</accession>
<dbReference type="SMART" id="SM00062">
    <property type="entry name" value="PBPb"/>
    <property type="match status" value="1"/>
</dbReference>
<dbReference type="EMBL" id="CP036282">
    <property type="protein sequence ID" value="QDL53170.1"/>
    <property type="molecule type" value="Genomic_DNA"/>
</dbReference>
<dbReference type="Gene3D" id="3.40.190.10">
    <property type="entry name" value="Periplasmic binding protein-like II"/>
    <property type="match status" value="2"/>
</dbReference>
<dbReference type="PANTHER" id="PTHR35936:SF17">
    <property type="entry name" value="ARGININE-BINDING EXTRACELLULAR PROTEIN ARTP"/>
    <property type="match status" value="1"/>
</dbReference>
<dbReference type="KEGG" id="rhg:EXZ61_02720"/>
<evidence type="ECO:0000259" key="2">
    <source>
        <dbReference type="SMART" id="SM00062"/>
    </source>
</evidence>